<feature type="transmembrane region" description="Helical" evidence="1">
    <location>
        <begin position="30"/>
        <end position="55"/>
    </location>
</feature>
<keyword evidence="1" id="KW-1133">Transmembrane helix</keyword>
<dbReference type="InterPro" id="IPR045936">
    <property type="entry name" value="DUF6356"/>
</dbReference>
<dbReference type="AlphaFoldDB" id="A0A382MCX3"/>
<sequence>MFLEHPNDTDNPQGYWAHGRFSIINSFKGIVAMLAGIGHGILPILFPFTTSTWIIRSFVKLVNSDRHRNEMRTYISKELIKDLTNQIKKG</sequence>
<dbReference type="EMBL" id="UINC01092188">
    <property type="protein sequence ID" value="SVC45557.1"/>
    <property type="molecule type" value="Genomic_DNA"/>
</dbReference>
<organism evidence="2">
    <name type="scientific">marine metagenome</name>
    <dbReference type="NCBI Taxonomy" id="408172"/>
    <lineage>
        <taxon>unclassified sequences</taxon>
        <taxon>metagenomes</taxon>
        <taxon>ecological metagenomes</taxon>
    </lineage>
</organism>
<gene>
    <name evidence="2" type="ORF">METZ01_LOCUS298411</name>
</gene>
<accession>A0A382MCX3</accession>
<dbReference type="Pfam" id="PF19883">
    <property type="entry name" value="DUF6356"/>
    <property type="match status" value="1"/>
</dbReference>
<protein>
    <submittedName>
        <fullName evidence="2">Uncharacterized protein</fullName>
    </submittedName>
</protein>
<proteinExistence type="predicted"/>
<evidence type="ECO:0000313" key="2">
    <source>
        <dbReference type="EMBL" id="SVC45557.1"/>
    </source>
</evidence>
<keyword evidence="1" id="KW-0472">Membrane</keyword>
<name>A0A382MCX3_9ZZZZ</name>
<evidence type="ECO:0000256" key="1">
    <source>
        <dbReference type="SAM" id="Phobius"/>
    </source>
</evidence>
<keyword evidence="1" id="KW-0812">Transmembrane</keyword>
<reference evidence="2" key="1">
    <citation type="submission" date="2018-05" db="EMBL/GenBank/DDBJ databases">
        <authorList>
            <person name="Lanie J.A."/>
            <person name="Ng W.-L."/>
            <person name="Kazmierczak K.M."/>
            <person name="Andrzejewski T.M."/>
            <person name="Davidsen T.M."/>
            <person name="Wayne K.J."/>
            <person name="Tettelin H."/>
            <person name="Glass J.I."/>
            <person name="Rusch D."/>
            <person name="Podicherti R."/>
            <person name="Tsui H.-C.T."/>
            <person name="Winkler M.E."/>
        </authorList>
    </citation>
    <scope>NUCLEOTIDE SEQUENCE</scope>
</reference>